<evidence type="ECO:0000256" key="4">
    <source>
        <dbReference type="ARBA" id="ARBA00022864"/>
    </source>
</evidence>
<dbReference type="GO" id="GO:0009736">
    <property type="term" value="P:cytokinin-activated signaling pathway"/>
    <property type="evidence" value="ECO:0007669"/>
    <property type="project" value="UniProtKB-KW"/>
</dbReference>
<dbReference type="PANTHER" id="PTHR33347">
    <property type="entry name" value="OSJNBA0091C07.3 PROTEIN"/>
    <property type="match status" value="1"/>
</dbReference>
<name>A0A8K0DVM7_9ROSA</name>
<reference evidence="7" key="1">
    <citation type="submission" date="2020-03" db="EMBL/GenBank/DDBJ databases">
        <title>A high-quality chromosome-level genome assembly of a woody plant with both climbing and erect habits, Rhamnella rubrinervis.</title>
        <authorList>
            <person name="Lu Z."/>
            <person name="Yang Y."/>
            <person name="Zhu X."/>
            <person name="Sun Y."/>
        </authorList>
    </citation>
    <scope>NUCLEOTIDE SEQUENCE</scope>
    <source>
        <strain evidence="7">BYM</strain>
        <tissue evidence="7">Leaf</tissue>
    </source>
</reference>
<gene>
    <name evidence="7" type="ORF">FNV43_RR22660</name>
</gene>
<keyword evidence="5" id="KW-0539">Nucleus</keyword>
<dbReference type="InterPro" id="IPR044670">
    <property type="entry name" value="SOFL"/>
</dbReference>
<comment type="similarity">
    <text evidence="6">Belongs to the SOFL plant protein family.</text>
</comment>
<organism evidence="7 8">
    <name type="scientific">Rhamnella rubrinervis</name>
    <dbReference type="NCBI Taxonomy" id="2594499"/>
    <lineage>
        <taxon>Eukaryota</taxon>
        <taxon>Viridiplantae</taxon>
        <taxon>Streptophyta</taxon>
        <taxon>Embryophyta</taxon>
        <taxon>Tracheophyta</taxon>
        <taxon>Spermatophyta</taxon>
        <taxon>Magnoliopsida</taxon>
        <taxon>eudicotyledons</taxon>
        <taxon>Gunneridae</taxon>
        <taxon>Pentapetalae</taxon>
        <taxon>rosids</taxon>
        <taxon>fabids</taxon>
        <taxon>Rosales</taxon>
        <taxon>Rhamnaceae</taxon>
        <taxon>rhamnoid group</taxon>
        <taxon>Rhamneae</taxon>
        <taxon>Rhamnella</taxon>
    </lineage>
</organism>
<keyword evidence="2" id="KW-0963">Cytoplasm</keyword>
<accession>A0A8K0DVM7</accession>
<evidence type="ECO:0000256" key="5">
    <source>
        <dbReference type="ARBA" id="ARBA00023242"/>
    </source>
</evidence>
<protein>
    <submittedName>
        <fullName evidence="7">Uncharacterized protein</fullName>
    </submittedName>
</protein>
<evidence type="ECO:0000313" key="8">
    <source>
        <dbReference type="Proteomes" id="UP000796880"/>
    </source>
</evidence>
<keyword evidence="4" id="KW-0932">Cytokinin signaling pathway</keyword>
<dbReference type="Proteomes" id="UP000796880">
    <property type="component" value="Unassembled WGS sequence"/>
</dbReference>
<comment type="subcellular location">
    <subcellularLocation>
        <location evidence="1">Cytoplasm</location>
    </subcellularLocation>
</comment>
<comment type="caution">
    <text evidence="7">The sequence shown here is derived from an EMBL/GenBank/DDBJ whole genome shotgun (WGS) entry which is preliminary data.</text>
</comment>
<evidence type="ECO:0000256" key="6">
    <source>
        <dbReference type="ARBA" id="ARBA00024199"/>
    </source>
</evidence>
<evidence type="ECO:0000256" key="3">
    <source>
        <dbReference type="ARBA" id="ARBA00022712"/>
    </source>
</evidence>
<evidence type="ECO:0000256" key="1">
    <source>
        <dbReference type="ARBA" id="ARBA00004496"/>
    </source>
</evidence>
<sequence length="209" mass="23382">MNVLASECSSGCESGWTVYFEQSFLSPNDSHHNKGNEFVNGKSVLRTTHEDEEEEDLSMVSDASSGPPHFQEEAEQVYVNVDDDSCFCSKASKDVRLISKSVGKRKKSREQRRCGGQEQVQVPTNFLDDTASSPVYNFSMQTDYDINNNNNNQASMESVLEFSEGVSATHHFKGRSAFQDPYDFFQSSLSGNQLQKNQLSTKSPLLFNS</sequence>
<evidence type="ECO:0000256" key="2">
    <source>
        <dbReference type="ARBA" id="ARBA00022490"/>
    </source>
</evidence>
<dbReference type="AlphaFoldDB" id="A0A8K0DVM7"/>
<dbReference type="PANTHER" id="PTHR33347:SF1">
    <property type="entry name" value="PROTEIN SOB FIVE-LIKE 5"/>
    <property type="match status" value="1"/>
</dbReference>
<keyword evidence="3" id="KW-0203">Cytokinin biosynthesis</keyword>
<dbReference type="EMBL" id="VOIH02000010">
    <property type="protein sequence ID" value="KAF3435571.1"/>
    <property type="molecule type" value="Genomic_DNA"/>
</dbReference>
<dbReference type="GO" id="GO:0005737">
    <property type="term" value="C:cytoplasm"/>
    <property type="evidence" value="ECO:0007669"/>
    <property type="project" value="UniProtKB-SubCell"/>
</dbReference>
<keyword evidence="8" id="KW-1185">Reference proteome</keyword>
<dbReference type="OrthoDB" id="759087at2759"/>
<evidence type="ECO:0000313" key="7">
    <source>
        <dbReference type="EMBL" id="KAF3435571.1"/>
    </source>
</evidence>
<proteinExistence type="inferred from homology"/>
<dbReference type="GO" id="GO:0009691">
    <property type="term" value="P:cytokinin biosynthetic process"/>
    <property type="evidence" value="ECO:0007669"/>
    <property type="project" value="UniProtKB-KW"/>
</dbReference>